<proteinExistence type="predicted"/>
<evidence type="ECO:0000313" key="2">
    <source>
        <dbReference type="Proteomes" id="UP000188268"/>
    </source>
</evidence>
<keyword evidence="2" id="KW-1185">Reference proteome</keyword>
<organism evidence="1 2">
    <name type="scientific">Corchorus capsularis</name>
    <name type="common">Jute</name>
    <dbReference type="NCBI Taxonomy" id="210143"/>
    <lineage>
        <taxon>Eukaryota</taxon>
        <taxon>Viridiplantae</taxon>
        <taxon>Streptophyta</taxon>
        <taxon>Embryophyta</taxon>
        <taxon>Tracheophyta</taxon>
        <taxon>Spermatophyta</taxon>
        <taxon>Magnoliopsida</taxon>
        <taxon>eudicotyledons</taxon>
        <taxon>Gunneridae</taxon>
        <taxon>Pentapetalae</taxon>
        <taxon>rosids</taxon>
        <taxon>malvids</taxon>
        <taxon>Malvales</taxon>
        <taxon>Malvaceae</taxon>
        <taxon>Grewioideae</taxon>
        <taxon>Apeibeae</taxon>
        <taxon>Corchorus</taxon>
    </lineage>
</organism>
<evidence type="ECO:0000313" key="1">
    <source>
        <dbReference type="EMBL" id="OMO51758.1"/>
    </source>
</evidence>
<dbReference type="AlphaFoldDB" id="A0A1R3G0Z3"/>
<sequence>PWEASQAPQSPIVRQSNTNPLFMAAPNPLINSPMLISLFITVATTFSSQLCSKSETSTPPSLSSETT</sequence>
<dbReference type="Gramene" id="OMO51758">
    <property type="protein sequence ID" value="OMO51758"/>
    <property type="gene ID" value="CCACVL1_29610"/>
</dbReference>
<dbReference type="Proteomes" id="UP000188268">
    <property type="component" value="Unassembled WGS sequence"/>
</dbReference>
<gene>
    <name evidence="1" type="ORF">CCACVL1_29610</name>
</gene>
<protein>
    <submittedName>
        <fullName evidence="1">Uncharacterized protein</fullName>
    </submittedName>
</protein>
<feature type="non-terminal residue" evidence="1">
    <location>
        <position position="1"/>
    </location>
</feature>
<accession>A0A1R3G0Z3</accession>
<comment type="caution">
    <text evidence="1">The sequence shown here is derived from an EMBL/GenBank/DDBJ whole genome shotgun (WGS) entry which is preliminary data.</text>
</comment>
<name>A0A1R3G0Z3_COCAP</name>
<dbReference type="EMBL" id="AWWV01015702">
    <property type="protein sequence ID" value="OMO51758.1"/>
    <property type="molecule type" value="Genomic_DNA"/>
</dbReference>
<reference evidence="1 2" key="1">
    <citation type="submission" date="2013-09" db="EMBL/GenBank/DDBJ databases">
        <title>Corchorus capsularis genome sequencing.</title>
        <authorList>
            <person name="Alam M."/>
            <person name="Haque M.S."/>
            <person name="Islam M.S."/>
            <person name="Emdad E.M."/>
            <person name="Islam M.M."/>
            <person name="Ahmed B."/>
            <person name="Halim A."/>
            <person name="Hossen Q.M.M."/>
            <person name="Hossain M.Z."/>
            <person name="Ahmed R."/>
            <person name="Khan M.M."/>
            <person name="Islam R."/>
            <person name="Rashid M.M."/>
            <person name="Khan S.A."/>
            <person name="Rahman M.S."/>
            <person name="Alam M."/>
        </authorList>
    </citation>
    <scope>NUCLEOTIDE SEQUENCE [LARGE SCALE GENOMIC DNA]</scope>
    <source>
        <strain evidence="2">cv. CVL-1</strain>
        <tissue evidence="1">Whole seedling</tissue>
    </source>
</reference>